<gene>
    <name evidence="4" type="ORF">E4680_12630</name>
</gene>
<dbReference type="GO" id="GO:0004497">
    <property type="term" value="F:monooxygenase activity"/>
    <property type="evidence" value="ECO:0007669"/>
    <property type="project" value="UniProtKB-KW"/>
</dbReference>
<evidence type="ECO:0000256" key="2">
    <source>
        <dbReference type="ARBA" id="ARBA00023033"/>
    </source>
</evidence>
<dbReference type="InterPro" id="IPR036661">
    <property type="entry name" value="Luciferase-like_sf"/>
</dbReference>
<evidence type="ECO:0000313" key="4">
    <source>
        <dbReference type="EMBL" id="TFZ81416.1"/>
    </source>
</evidence>
<organism evidence="4 5">
    <name type="scientific">Candidatus Macondimonas diazotrophica</name>
    <dbReference type="NCBI Taxonomy" id="2305248"/>
    <lineage>
        <taxon>Bacteria</taxon>
        <taxon>Pseudomonadati</taxon>
        <taxon>Pseudomonadota</taxon>
        <taxon>Gammaproteobacteria</taxon>
        <taxon>Chromatiales</taxon>
        <taxon>Ectothiorhodospiraceae</taxon>
        <taxon>Candidatus Macondimonas</taxon>
    </lineage>
</organism>
<evidence type="ECO:0000259" key="3">
    <source>
        <dbReference type="Pfam" id="PF00296"/>
    </source>
</evidence>
<keyword evidence="2" id="KW-0503">Monooxygenase</keyword>
<sequence>MKFGFIVEANVPHGLTQHRRYKQMIDEAVFAEEAGFDFWGASEQHFMGNIGMSATEVMYAAVAAKTSRIRLRHMIRLLLKFNHPLRIAEQLTTLDLISDGRAELGTGRSNSIIALNAFGIDPTETRAQWNESLDIIATALSEEWTEHKGKYWTIPPTYLTPKPLQEPHPPLSVAASSMEMHQIAGEKGIGCMGFDNYLGWGRVEDAAKLYKEAIKAPTAQVGKCVNDTLSFLVLPAYCAKTREKALKEGGPTVIEFLRVVIQVYENLAKTSPDYAYMAESGTIASMLDDIDQLLEHTPGVLCGTPEYFVEQIARLESLGYDEVILRVDGDMTHRQIMEALDLIGAHVIPSFKSPRNVMWGSPFGEGTTFLP</sequence>
<dbReference type="Gene3D" id="3.20.20.30">
    <property type="entry name" value="Luciferase-like domain"/>
    <property type="match status" value="1"/>
</dbReference>
<dbReference type="InterPro" id="IPR050766">
    <property type="entry name" value="Bact_Lucif_Oxidored"/>
</dbReference>
<dbReference type="SUPFAM" id="SSF51679">
    <property type="entry name" value="Bacterial luciferase-like"/>
    <property type="match status" value="1"/>
</dbReference>
<comment type="caution">
    <text evidence="4">The sequence shown here is derived from an EMBL/GenBank/DDBJ whole genome shotgun (WGS) entry which is preliminary data.</text>
</comment>
<evidence type="ECO:0000313" key="5">
    <source>
        <dbReference type="Proteomes" id="UP000297890"/>
    </source>
</evidence>
<name>A0A4Z0F5G1_9GAMM</name>
<dbReference type="CDD" id="cd00347">
    <property type="entry name" value="Flavin_utilizing_monoxygenases"/>
    <property type="match status" value="1"/>
</dbReference>
<dbReference type="Pfam" id="PF00296">
    <property type="entry name" value="Bac_luciferase"/>
    <property type="match status" value="1"/>
</dbReference>
<feature type="domain" description="Luciferase-like" evidence="3">
    <location>
        <begin position="1"/>
        <end position="321"/>
    </location>
</feature>
<dbReference type="PANTHER" id="PTHR30137">
    <property type="entry name" value="LUCIFERASE-LIKE MONOOXYGENASE"/>
    <property type="match status" value="1"/>
</dbReference>
<proteinExistence type="predicted"/>
<reference evidence="4 5" key="1">
    <citation type="journal article" date="2019" name="ISME J.">
        <title>Candidatus Macondimonas diazotrophica, a novel gammaproteobacterial genus dominating crude-oil-contaminated coastal sediments.</title>
        <authorList>
            <person name="Karthikeyan S."/>
            <person name="Konstantinidis K."/>
        </authorList>
    </citation>
    <scope>NUCLEOTIDE SEQUENCE [LARGE SCALE GENOMIC DNA]</scope>
    <source>
        <strain evidence="4 5">KTK01</strain>
    </source>
</reference>
<dbReference type="Proteomes" id="UP000297890">
    <property type="component" value="Unassembled WGS sequence"/>
</dbReference>
<keyword evidence="5" id="KW-1185">Reference proteome</keyword>
<dbReference type="PANTHER" id="PTHR30137:SF8">
    <property type="entry name" value="BLR5498 PROTEIN"/>
    <property type="match status" value="1"/>
</dbReference>
<evidence type="ECO:0000256" key="1">
    <source>
        <dbReference type="ARBA" id="ARBA00023002"/>
    </source>
</evidence>
<dbReference type="InterPro" id="IPR011251">
    <property type="entry name" value="Luciferase-like_dom"/>
</dbReference>
<dbReference type="GO" id="GO:0005829">
    <property type="term" value="C:cytosol"/>
    <property type="evidence" value="ECO:0007669"/>
    <property type="project" value="TreeGrafter"/>
</dbReference>
<accession>A0A4Z0F5G1</accession>
<dbReference type="GO" id="GO:0016705">
    <property type="term" value="F:oxidoreductase activity, acting on paired donors, with incorporation or reduction of molecular oxygen"/>
    <property type="evidence" value="ECO:0007669"/>
    <property type="project" value="InterPro"/>
</dbReference>
<dbReference type="EMBL" id="SRIO01000024">
    <property type="protein sequence ID" value="TFZ81416.1"/>
    <property type="molecule type" value="Genomic_DNA"/>
</dbReference>
<protein>
    <submittedName>
        <fullName evidence="4">LLM class flavin-dependent oxidoreductase</fullName>
    </submittedName>
</protein>
<keyword evidence="1" id="KW-0560">Oxidoreductase</keyword>
<dbReference type="AlphaFoldDB" id="A0A4Z0F5G1"/>